<dbReference type="GO" id="GO:0006107">
    <property type="term" value="P:oxaloacetate metabolic process"/>
    <property type="evidence" value="ECO:0007669"/>
    <property type="project" value="UniProtKB-UniRule"/>
</dbReference>
<keyword evidence="8 10" id="KW-0120">Carbon dioxide fixation</keyword>
<feature type="active site" evidence="10 11">
    <location>
        <position position="155"/>
    </location>
</feature>
<dbReference type="Pfam" id="PF00311">
    <property type="entry name" value="PEPcase"/>
    <property type="match status" value="1"/>
</dbReference>
<keyword evidence="6 10" id="KW-0460">Magnesium</keyword>
<evidence type="ECO:0000256" key="10">
    <source>
        <dbReference type="HAMAP-Rule" id="MF_00595"/>
    </source>
</evidence>
<dbReference type="GO" id="GO:0000287">
    <property type="term" value="F:magnesium ion binding"/>
    <property type="evidence" value="ECO:0007669"/>
    <property type="project" value="UniProtKB-UniRule"/>
</dbReference>
<dbReference type="InterPro" id="IPR021135">
    <property type="entry name" value="PEP_COase"/>
</dbReference>
<dbReference type="PANTHER" id="PTHR30523">
    <property type="entry name" value="PHOSPHOENOLPYRUVATE CARBOXYLASE"/>
    <property type="match status" value="1"/>
</dbReference>
<comment type="catalytic activity">
    <reaction evidence="9 10">
        <text>oxaloacetate + phosphate = phosphoenolpyruvate + hydrogencarbonate</text>
        <dbReference type="Rhea" id="RHEA:28370"/>
        <dbReference type="ChEBI" id="CHEBI:16452"/>
        <dbReference type="ChEBI" id="CHEBI:17544"/>
        <dbReference type="ChEBI" id="CHEBI:43474"/>
        <dbReference type="ChEBI" id="CHEBI:58702"/>
        <dbReference type="EC" id="4.1.1.31"/>
    </reaction>
</comment>
<dbReference type="PROSITE" id="PS00781">
    <property type="entry name" value="PEPCASE_1"/>
    <property type="match status" value="1"/>
</dbReference>
<comment type="similarity">
    <text evidence="3 10">Belongs to the PEPCase type 1 family.</text>
</comment>
<comment type="subunit">
    <text evidence="10">Homotetramer.</text>
</comment>
<dbReference type="AlphaFoldDB" id="A0A1T2L9R1"/>
<dbReference type="GO" id="GO:0008964">
    <property type="term" value="F:phosphoenolpyruvate carboxylase activity"/>
    <property type="evidence" value="ECO:0007669"/>
    <property type="project" value="UniProtKB-UniRule"/>
</dbReference>
<sequence>MSKADTGLQQAAKTYYDKPLRSRVKLFGNLLGNVLSSQTGGNVLAAVETLRKGYLKLHKEENPQLRSRLNHLIKDLDPETLTHVVRAFNTYFSLVNIAEEAYQHKRRRQQVRSGGTLWTGSFKRTLEEFTELDYSAEELQALFNRTAYIPVFTAHPTQSKRRTVLEALRRIFVTAEQLNDTRIGKEERAEITQAVQNEIQTLWKTDEVRVHRPQVTDEVRNGLFYFRESLFKAVPQTYRYLEKAVTKVYGDDSAIKVPSMIQFGSWIGGDRDGNPNVTPEVTKTALRLQAREVLREYLRQINNISRLLTQSSSLCKPTSAFSNSLASDEEQLPHVFADSPNQFSHEPYRRKLYFMRHRIECGLNGVRQKIDDNELDSDSIVEGPCFAYNDEHEFLQDLYLIRDSLCSHGDGAIADGKLKDLIRLVESFGFYLVHLDLRQESTRHSDAVTDILNNMGSDYASMDESERLQRLSALLDDPAEKAFDRSALSDDTRQTLEVFEVMVKMREEISPDAFGTYVISMTHAASHVMEVMFLAHLAGLAGKRDGEWHSEIRISPLFETIDDLAHIDTVMLKLLDNPTYAALLKASGNLQEVMLGYSDSCKDGGILASNWNLYQAQKKIIDISDSHKIECRLFHGRGGTIGRGGGPTHHAILSQPPGTVHGQIKFTEQGEVLSTKYSNTETATYELAMGITGLLKASRATVKPIEQPDMSHYLEIMEKLAGLGEKSYRGLIDETPGALDYFYESTPVSEIGLLNIGSRPSHRAKGDRSKGSIRAIPWVFGWAQSRHTLPAWYGIGEAISTWRGDNPERLATLKTMYQECPFFRALLSNTKMALSKADTELAAEYASLSTDQEVAQQIYQRISDEHKRTLSEVLEISEKQGLYEENMPLALSLARRNPYLDPLNHIQITLLKRYRDESLSEDERNRWLDPLLRSINAISGGMRNTG</sequence>
<dbReference type="GO" id="GO:0005829">
    <property type="term" value="C:cytosol"/>
    <property type="evidence" value="ECO:0007669"/>
    <property type="project" value="TreeGrafter"/>
</dbReference>
<evidence type="ECO:0000256" key="11">
    <source>
        <dbReference type="PROSITE-ProRule" id="PRU10111"/>
    </source>
</evidence>
<dbReference type="GO" id="GO:0015977">
    <property type="term" value="P:carbon fixation"/>
    <property type="evidence" value="ECO:0007669"/>
    <property type="project" value="UniProtKB-UniRule"/>
</dbReference>
<dbReference type="InterPro" id="IPR022805">
    <property type="entry name" value="PEP_COase_bac/pln-type"/>
</dbReference>
<evidence type="ECO:0000256" key="7">
    <source>
        <dbReference type="ARBA" id="ARBA00023239"/>
    </source>
</evidence>
<gene>
    <name evidence="10" type="primary">ppc</name>
    <name evidence="13" type="ORF">BOW53_02065</name>
</gene>
<evidence type="ECO:0000256" key="4">
    <source>
        <dbReference type="ARBA" id="ARBA00012305"/>
    </source>
</evidence>
<keyword evidence="14" id="KW-1185">Reference proteome</keyword>
<dbReference type="InterPro" id="IPR015813">
    <property type="entry name" value="Pyrv/PenolPyrv_kinase-like_dom"/>
</dbReference>
<protein>
    <recommendedName>
        <fullName evidence="5 10">Phosphoenolpyruvate carboxylase</fullName>
        <shortName evidence="10">PEPC</shortName>
        <shortName evidence="10">PEPCase</shortName>
        <ecNumber evidence="4 10">4.1.1.31</ecNumber>
    </recommendedName>
</protein>
<reference evidence="13 14" key="1">
    <citation type="submission" date="2016-11" db="EMBL/GenBank/DDBJ databases">
        <title>Mixed transmission modes and dynamic genome evolution in an obligate animal-bacterial symbiosis.</title>
        <authorList>
            <person name="Russell S.L."/>
            <person name="Corbett-Detig R.B."/>
            <person name="Cavanaugh C.M."/>
        </authorList>
    </citation>
    <scope>NUCLEOTIDE SEQUENCE [LARGE SCALE GENOMIC DNA]</scope>
    <source>
        <strain evidence="13">Sveles-Q1</strain>
    </source>
</reference>
<evidence type="ECO:0000256" key="2">
    <source>
        <dbReference type="ARBA" id="ARBA00003670"/>
    </source>
</evidence>
<dbReference type="GO" id="GO:0006099">
    <property type="term" value="P:tricarboxylic acid cycle"/>
    <property type="evidence" value="ECO:0007669"/>
    <property type="project" value="InterPro"/>
</dbReference>
<keyword evidence="7 10" id="KW-0456">Lyase</keyword>
<keyword evidence="13" id="KW-0670">Pyruvate</keyword>
<evidence type="ECO:0000256" key="5">
    <source>
        <dbReference type="ARBA" id="ARBA00022419"/>
    </source>
</evidence>
<comment type="caution">
    <text evidence="13">The sequence shown here is derived from an EMBL/GenBank/DDBJ whole genome shotgun (WGS) entry which is preliminary data.</text>
</comment>
<dbReference type="Gene3D" id="1.20.1440.90">
    <property type="entry name" value="Phosphoenolpyruvate/pyruvate domain"/>
    <property type="match status" value="1"/>
</dbReference>
<evidence type="ECO:0000256" key="3">
    <source>
        <dbReference type="ARBA" id="ARBA00008346"/>
    </source>
</evidence>
<feature type="active site" evidence="10 12">
    <location>
        <position position="602"/>
    </location>
</feature>
<dbReference type="NCBIfam" id="NF000584">
    <property type="entry name" value="PRK00009.1"/>
    <property type="match status" value="1"/>
</dbReference>
<dbReference type="InterPro" id="IPR033129">
    <property type="entry name" value="PEPCASE_His_AS"/>
</dbReference>
<dbReference type="PANTHER" id="PTHR30523:SF46">
    <property type="entry name" value="PHOSPHOENOLPYRUVATE CARBOXYLASE"/>
    <property type="match status" value="1"/>
</dbReference>
<evidence type="ECO:0000256" key="1">
    <source>
        <dbReference type="ARBA" id="ARBA00001946"/>
    </source>
</evidence>
<name>A0A1T2L9R1_9GAMM</name>
<comment type="cofactor">
    <cofactor evidence="1 10">
        <name>Mg(2+)</name>
        <dbReference type="ChEBI" id="CHEBI:18420"/>
    </cofactor>
</comment>
<dbReference type="EMBL" id="MPRL01000005">
    <property type="protein sequence ID" value="OOZ41810.1"/>
    <property type="molecule type" value="Genomic_DNA"/>
</dbReference>
<organism evidence="13 14">
    <name type="scientific">Solemya pervernicosa gill symbiont</name>
    <dbReference type="NCBI Taxonomy" id="642797"/>
    <lineage>
        <taxon>Bacteria</taxon>
        <taxon>Pseudomonadati</taxon>
        <taxon>Pseudomonadota</taxon>
        <taxon>Gammaproteobacteria</taxon>
        <taxon>sulfur-oxidizing symbionts</taxon>
    </lineage>
</organism>
<dbReference type="PRINTS" id="PR00150">
    <property type="entry name" value="PEPCARBXLASE"/>
</dbReference>
<evidence type="ECO:0000256" key="6">
    <source>
        <dbReference type="ARBA" id="ARBA00022842"/>
    </source>
</evidence>
<evidence type="ECO:0000256" key="9">
    <source>
        <dbReference type="ARBA" id="ARBA00048995"/>
    </source>
</evidence>
<dbReference type="InterPro" id="IPR018129">
    <property type="entry name" value="PEP_COase_Lys_AS"/>
</dbReference>
<dbReference type="OrthoDB" id="9768133at2"/>
<dbReference type="HAMAP" id="MF_00595">
    <property type="entry name" value="PEPcase_type1"/>
    <property type="match status" value="1"/>
</dbReference>
<evidence type="ECO:0000313" key="13">
    <source>
        <dbReference type="EMBL" id="OOZ41810.1"/>
    </source>
</evidence>
<evidence type="ECO:0000313" key="14">
    <source>
        <dbReference type="Proteomes" id="UP000191110"/>
    </source>
</evidence>
<dbReference type="EC" id="4.1.1.31" evidence="4 10"/>
<dbReference type="RefSeq" id="WP_078482430.1">
    <property type="nucleotide sequence ID" value="NZ_MPRL01000005.1"/>
</dbReference>
<proteinExistence type="inferred from homology"/>
<accession>A0A1T2L9R1</accession>
<comment type="function">
    <text evidence="2 10">Forms oxaloacetate, a four-carbon dicarboxylic acid source for the tricarboxylic acid cycle.</text>
</comment>
<dbReference type="PROSITE" id="PS00393">
    <property type="entry name" value="PEPCASE_2"/>
    <property type="match status" value="1"/>
</dbReference>
<dbReference type="SUPFAM" id="SSF51621">
    <property type="entry name" value="Phosphoenolpyruvate/pyruvate domain"/>
    <property type="match status" value="1"/>
</dbReference>
<dbReference type="Proteomes" id="UP000191110">
    <property type="component" value="Unassembled WGS sequence"/>
</dbReference>
<evidence type="ECO:0000256" key="12">
    <source>
        <dbReference type="PROSITE-ProRule" id="PRU10112"/>
    </source>
</evidence>
<evidence type="ECO:0000256" key="8">
    <source>
        <dbReference type="ARBA" id="ARBA00023300"/>
    </source>
</evidence>